<organism evidence="7 8">
    <name type="scientific">Trichogramma kaykai</name>
    <dbReference type="NCBI Taxonomy" id="54128"/>
    <lineage>
        <taxon>Eukaryota</taxon>
        <taxon>Metazoa</taxon>
        <taxon>Ecdysozoa</taxon>
        <taxon>Arthropoda</taxon>
        <taxon>Hexapoda</taxon>
        <taxon>Insecta</taxon>
        <taxon>Pterygota</taxon>
        <taxon>Neoptera</taxon>
        <taxon>Endopterygota</taxon>
        <taxon>Hymenoptera</taxon>
        <taxon>Apocrita</taxon>
        <taxon>Proctotrupomorpha</taxon>
        <taxon>Chalcidoidea</taxon>
        <taxon>Trichogrammatidae</taxon>
        <taxon>Trichogramma</taxon>
    </lineage>
</organism>
<evidence type="ECO:0000259" key="6">
    <source>
        <dbReference type="Pfam" id="PF10033"/>
    </source>
</evidence>
<dbReference type="InterPro" id="IPR040182">
    <property type="entry name" value="ATG13"/>
</dbReference>
<evidence type="ECO:0000313" key="8">
    <source>
        <dbReference type="Proteomes" id="UP001627154"/>
    </source>
</evidence>
<dbReference type="PANTHER" id="PTHR13430:SF4">
    <property type="entry name" value="AUTOPHAGY-RELATED PROTEIN 13"/>
    <property type="match status" value="1"/>
</dbReference>
<dbReference type="InterPro" id="IPR018731">
    <property type="entry name" value="Atg13_N"/>
</dbReference>
<keyword evidence="5" id="KW-0175">Coiled coil</keyword>
<gene>
    <name evidence="7" type="ORF">TKK_018588</name>
</gene>
<keyword evidence="3 4" id="KW-0072">Autophagy</keyword>
<dbReference type="Gene3D" id="3.30.900.10">
    <property type="entry name" value="HORMA domain"/>
    <property type="match status" value="1"/>
</dbReference>
<dbReference type="Pfam" id="PF10033">
    <property type="entry name" value="ATG13"/>
    <property type="match status" value="1"/>
</dbReference>
<evidence type="ECO:0000256" key="2">
    <source>
        <dbReference type="ARBA" id="ARBA00007341"/>
    </source>
</evidence>
<evidence type="ECO:0000313" key="7">
    <source>
        <dbReference type="EMBL" id="KAL3385854.1"/>
    </source>
</evidence>
<dbReference type="EMBL" id="JBJJXI010000151">
    <property type="protein sequence ID" value="KAL3385854.1"/>
    <property type="molecule type" value="Genomic_DNA"/>
</dbReference>
<sequence length="417" mass="46684">MSSNKLSMHDRRDLEKFTKFLALKCAQIIVQSRLGQKVDVKCKPLGTDWFNLAIQDIPEVYMEAKKALCEDIVSSSLPLCVEISLKTAEGDRMVLEMWNLGVFPDRCDHNVRVTHTIYNRMSMLLKSLLSISRTTPAYKLSRRQGADSYIICYRIFMGEPQVLNLGDNYKHLTVGQVPTPVGMIQLSVSYRTKMTISPTQTGRDSIMLKSDHFHTDLSPKHARYQKTHDNSKVSKDTTIIKQGAFADSTHIMKISDDADLDIPFSSLLIHPQTPSPSPSTIVPTVNSNTSGYVADSGNGNSPLSNENATIKCYSSNNSRRNSRNSITMTSACDGFIVVHHECPKTIEMPFNTQNSVETDLATFYKDCQCAPQLQAFSEEQTVAEQVGDLTKQLEAFETNMQQYADLLKSLNKSENNN</sequence>
<keyword evidence="8" id="KW-1185">Reference proteome</keyword>
<comment type="caution">
    <text evidence="7">The sequence shown here is derived from an EMBL/GenBank/DDBJ whole genome shotgun (WGS) entry which is preliminary data.</text>
</comment>
<evidence type="ECO:0000256" key="1">
    <source>
        <dbReference type="ARBA" id="ARBA00004329"/>
    </source>
</evidence>
<dbReference type="InterPro" id="IPR036570">
    <property type="entry name" value="HORMA_dom_sf"/>
</dbReference>
<reference evidence="7 8" key="1">
    <citation type="journal article" date="2024" name="bioRxiv">
        <title>A reference genome for Trichogramma kaykai: A tiny desert-dwelling parasitoid wasp with competing sex-ratio distorters.</title>
        <authorList>
            <person name="Culotta J."/>
            <person name="Lindsey A.R."/>
        </authorList>
    </citation>
    <scope>NUCLEOTIDE SEQUENCE [LARGE SCALE GENOMIC DNA]</scope>
    <source>
        <strain evidence="7 8">KSX58</strain>
    </source>
</reference>
<protein>
    <recommendedName>
        <fullName evidence="4">Autophagy-related protein 13</fullName>
    </recommendedName>
</protein>
<proteinExistence type="inferred from homology"/>
<dbReference type="GO" id="GO:0006914">
    <property type="term" value="P:autophagy"/>
    <property type="evidence" value="ECO:0007669"/>
    <property type="project" value="UniProtKB-KW"/>
</dbReference>
<feature type="coiled-coil region" evidence="5">
    <location>
        <begin position="386"/>
        <end position="413"/>
    </location>
</feature>
<evidence type="ECO:0000256" key="4">
    <source>
        <dbReference type="RuleBase" id="RU361214"/>
    </source>
</evidence>
<accession>A0ABD2VZ21</accession>
<comment type="similarity">
    <text evidence="2 4">Belongs to the ATG13 family. Metazoan subfamily.</text>
</comment>
<evidence type="ECO:0000256" key="3">
    <source>
        <dbReference type="ARBA" id="ARBA00023006"/>
    </source>
</evidence>
<dbReference type="PANTHER" id="PTHR13430">
    <property type="match status" value="1"/>
</dbReference>
<dbReference type="Proteomes" id="UP001627154">
    <property type="component" value="Unassembled WGS sequence"/>
</dbReference>
<dbReference type="GO" id="GO:0000407">
    <property type="term" value="C:phagophore assembly site"/>
    <property type="evidence" value="ECO:0007669"/>
    <property type="project" value="UniProtKB-SubCell"/>
</dbReference>
<dbReference type="AlphaFoldDB" id="A0ABD2VZ21"/>
<name>A0ABD2VZ21_9HYME</name>
<feature type="domain" description="Autophagy-related protein 13 N-terminal" evidence="6">
    <location>
        <begin position="90"/>
        <end position="194"/>
    </location>
</feature>
<comment type="subcellular location">
    <subcellularLocation>
        <location evidence="1">Preautophagosomal structure</location>
    </subcellularLocation>
</comment>
<evidence type="ECO:0000256" key="5">
    <source>
        <dbReference type="SAM" id="Coils"/>
    </source>
</evidence>